<dbReference type="GO" id="GO:0010181">
    <property type="term" value="F:FMN binding"/>
    <property type="evidence" value="ECO:0007669"/>
    <property type="project" value="UniProtKB-UniRule"/>
</dbReference>
<name>A0A127M4T7_9GAMM</name>
<keyword evidence="13 16" id="KW-0830">Ubiquinone</keyword>
<evidence type="ECO:0000256" key="5">
    <source>
        <dbReference type="ARBA" id="ARBA00022630"/>
    </source>
</evidence>
<dbReference type="InterPro" id="IPR007329">
    <property type="entry name" value="FMN-bd"/>
</dbReference>
<dbReference type="Pfam" id="PF04205">
    <property type="entry name" value="FMN_bind"/>
    <property type="match status" value="1"/>
</dbReference>
<comment type="catalytic activity">
    <reaction evidence="16 17">
        <text>a ubiquinone + n Na(+)(in) + NADH + H(+) = a ubiquinol + n Na(+)(out) + NAD(+)</text>
        <dbReference type="Rhea" id="RHEA:47748"/>
        <dbReference type="Rhea" id="RHEA-COMP:9565"/>
        <dbReference type="Rhea" id="RHEA-COMP:9566"/>
        <dbReference type="ChEBI" id="CHEBI:15378"/>
        <dbReference type="ChEBI" id="CHEBI:16389"/>
        <dbReference type="ChEBI" id="CHEBI:17976"/>
        <dbReference type="ChEBI" id="CHEBI:29101"/>
        <dbReference type="ChEBI" id="CHEBI:57540"/>
        <dbReference type="ChEBI" id="CHEBI:57945"/>
        <dbReference type="EC" id="7.2.1.1"/>
    </reaction>
</comment>
<evidence type="ECO:0000313" key="19">
    <source>
        <dbReference type="EMBL" id="AMO68227.1"/>
    </source>
</evidence>
<feature type="domain" description="FMN-binding" evidence="18">
    <location>
        <begin position="141"/>
        <end position="241"/>
    </location>
</feature>
<comment type="function">
    <text evidence="16">NQR complex catalyzes the reduction of ubiquinone-1 to ubiquinol by two successive reactions, coupled with the transport of Na(+) ions from the cytoplasm to the periplasm. NqrA to NqrE are probably involved in the second step, the conversion of ubisemiquinone to ubiquinol.</text>
</comment>
<dbReference type="AlphaFoldDB" id="A0A127M4T7"/>
<dbReference type="PIRSF" id="PIRSF009437">
    <property type="entry name" value="NQR-1_subunit_C"/>
    <property type="match status" value="1"/>
</dbReference>
<evidence type="ECO:0000256" key="15">
    <source>
        <dbReference type="ARBA" id="ARBA00023201"/>
    </source>
</evidence>
<dbReference type="STRING" id="1470434.AZF00_07880"/>
<evidence type="ECO:0000256" key="4">
    <source>
        <dbReference type="ARBA" id="ARBA00022553"/>
    </source>
</evidence>
<evidence type="ECO:0000256" key="3">
    <source>
        <dbReference type="ARBA" id="ARBA00022519"/>
    </source>
</evidence>
<accession>A0A127M4T7</accession>
<organism evidence="19 20">
    <name type="scientific">Zhongshania aliphaticivorans</name>
    <dbReference type="NCBI Taxonomy" id="1470434"/>
    <lineage>
        <taxon>Bacteria</taxon>
        <taxon>Pseudomonadati</taxon>
        <taxon>Pseudomonadota</taxon>
        <taxon>Gammaproteobacteria</taxon>
        <taxon>Cellvibrionales</taxon>
        <taxon>Spongiibacteraceae</taxon>
        <taxon>Zhongshania</taxon>
    </lineage>
</organism>
<dbReference type="GO" id="GO:0005886">
    <property type="term" value="C:plasma membrane"/>
    <property type="evidence" value="ECO:0007669"/>
    <property type="project" value="UniProtKB-SubCell"/>
</dbReference>
<comment type="subcellular location">
    <subcellularLocation>
        <location evidence="16">Cell membrane</location>
        <topology evidence="16">Single-pass membrane protein</topology>
    </subcellularLocation>
</comment>
<keyword evidence="10 16" id="KW-0520">NAD</keyword>
<gene>
    <name evidence="16" type="primary">nqrC</name>
    <name evidence="19" type="ORF">AZF00_07880</name>
</gene>
<comment type="similarity">
    <text evidence="16 17">Belongs to the NqrC family.</text>
</comment>
<evidence type="ECO:0000256" key="14">
    <source>
        <dbReference type="ARBA" id="ARBA00023136"/>
    </source>
</evidence>
<evidence type="ECO:0000256" key="11">
    <source>
        <dbReference type="ARBA" id="ARBA00023053"/>
    </source>
</evidence>
<dbReference type="Proteomes" id="UP000074119">
    <property type="component" value="Chromosome"/>
</dbReference>
<evidence type="ECO:0000256" key="10">
    <source>
        <dbReference type="ARBA" id="ARBA00023027"/>
    </source>
</evidence>
<evidence type="ECO:0000256" key="17">
    <source>
        <dbReference type="PIRNR" id="PIRNR009437"/>
    </source>
</evidence>
<keyword evidence="11 16" id="KW-0915">Sodium</keyword>
<dbReference type="EMBL" id="CP014544">
    <property type="protein sequence ID" value="AMO68227.1"/>
    <property type="molecule type" value="Genomic_DNA"/>
</dbReference>
<dbReference type="HAMAP" id="MF_00427">
    <property type="entry name" value="NqrC"/>
    <property type="match status" value="1"/>
</dbReference>
<reference evidence="19 20" key="1">
    <citation type="submission" date="2015-12" db="EMBL/GenBank/DDBJ databases">
        <authorList>
            <person name="Shamseldin A."/>
            <person name="Moawad H."/>
            <person name="Abd El-Rahim W.M."/>
            <person name="Sadowsky M.J."/>
        </authorList>
    </citation>
    <scope>NUCLEOTIDE SEQUENCE [LARGE SCALE GENOMIC DNA]</scope>
    <source>
        <strain evidence="19 20">SM2</strain>
    </source>
</reference>
<keyword evidence="9 16" id="KW-1133">Transmembrane helix</keyword>
<evidence type="ECO:0000256" key="6">
    <source>
        <dbReference type="ARBA" id="ARBA00022643"/>
    </source>
</evidence>
<evidence type="ECO:0000256" key="13">
    <source>
        <dbReference type="ARBA" id="ARBA00023075"/>
    </source>
</evidence>
<dbReference type="InterPro" id="IPR010204">
    <property type="entry name" value="NqrC"/>
</dbReference>
<keyword evidence="5 16" id="KW-0285">Flavoprotein</keyword>
<comment type="cofactor">
    <cofactor evidence="16 17">
        <name>FMN</name>
        <dbReference type="ChEBI" id="CHEBI:58210"/>
    </cofactor>
</comment>
<dbReference type="PANTHER" id="PTHR37838">
    <property type="entry name" value="NA(+)-TRANSLOCATING NADH-QUINONE REDUCTASE SUBUNIT C"/>
    <property type="match status" value="1"/>
</dbReference>
<keyword evidence="1 16" id="KW-0813">Transport</keyword>
<keyword evidence="15 16" id="KW-0739">Sodium transport</keyword>
<dbReference type="RefSeq" id="WP_008247647.1">
    <property type="nucleotide sequence ID" value="NZ_CP014544.1"/>
</dbReference>
<evidence type="ECO:0000256" key="12">
    <source>
        <dbReference type="ARBA" id="ARBA00023065"/>
    </source>
</evidence>
<evidence type="ECO:0000256" key="8">
    <source>
        <dbReference type="ARBA" id="ARBA00022967"/>
    </source>
</evidence>
<evidence type="ECO:0000256" key="16">
    <source>
        <dbReference type="HAMAP-Rule" id="MF_00427"/>
    </source>
</evidence>
<keyword evidence="3" id="KW-0997">Cell inner membrane</keyword>
<evidence type="ECO:0000256" key="9">
    <source>
        <dbReference type="ARBA" id="ARBA00022989"/>
    </source>
</evidence>
<protein>
    <recommendedName>
        <fullName evidence="16 17">Na(+)-translocating NADH-quinone reductase subunit C</fullName>
        <shortName evidence="16 17">Na(+)-NQR subunit C</shortName>
        <shortName evidence="16 17">Na(+)-translocating NQR subunit C</shortName>
        <ecNumber evidence="16 17">7.2.1.1</ecNumber>
    </recommendedName>
    <alternativeName>
        <fullName evidence="16 17">NQR complex subunit C</fullName>
    </alternativeName>
    <alternativeName>
        <fullName evidence="16 17">NQR-1 subunit C</fullName>
    </alternativeName>
</protein>
<dbReference type="PANTHER" id="PTHR37838:SF1">
    <property type="entry name" value="NA(+)-TRANSLOCATING NADH-QUINONE REDUCTASE SUBUNIT C"/>
    <property type="match status" value="1"/>
</dbReference>
<keyword evidence="8 16" id="KW-1278">Translocase</keyword>
<evidence type="ECO:0000259" key="18">
    <source>
        <dbReference type="SMART" id="SM00900"/>
    </source>
</evidence>
<dbReference type="GO" id="GO:0006814">
    <property type="term" value="P:sodium ion transport"/>
    <property type="evidence" value="ECO:0007669"/>
    <property type="project" value="UniProtKB-UniRule"/>
</dbReference>
<sequence>MANNDSIPRTLLVAVTLCIVCALVVASAAVMLKPAQVINKALDRKANILAAAGLLVPGESVEEQFKQVTTKIVDLETGKFTDELAIKGFEQAKVAKDSATSIALGDDDLAKIRRRENFAMVYLIEKDGKYDKVILPVRGYGLWSTLYGFLALENDFNTVAGLGFYDHGETPGLGGEVDNPKWKAIWPGKEIYSDGDVAIELVKGNVDSSTPNAENKVDALSGATLTSRGVSNLLRFWMGELGYKSFLSNLRSGEA</sequence>
<comment type="caution">
    <text evidence="16">Lacks conserved residue(s) required for the propagation of feature annotation.</text>
</comment>
<keyword evidence="7 16" id="KW-0812">Transmembrane</keyword>
<dbReference type="GO" id="GO:0016655">
    <property type="term" value="F:oxidoreductase activity, acting on NAD(P)H, quinone or similar compound as acceptor"/>
    <property type="evidence" value="ECO:0007669"/>
    <property type="project" value="UniProtKB-UniRule"/>
</dbReference>
<dbReference type="KEGG" id="zal:AZF00_07880"/>
<dbReference type="NCBIfam" id="TIGR01938">
    <property type="entry name" value="nqrC"/>
    <property type="match status" value="1"/>
</dbReference>
<comment type="subunit">
    <text evidence="16 17">Composed of six subunits; NqrA, NqrB, NqrC, NqrD, NqrE and NqrF.</text>
</comment>
<dbReference type="SMART" id="SM00900">
    <property type="entry name" value="FMN_bind"/>
    <property type="match status" value="1"/>
</dbReference>
<keyword evidence="6 16" id="KW-0288">FMN</keyword>
<evidence type="ECO:0000256" key="1">
    <source>
        <dbReference type="ARBA" id="ARBA00022448"/>
    </source>
</evidence>
<keyword evidence="12 16" id="KW-0406">Ion transport</keyword>
<proteinExistence type="inferred from homology"/>
<keyword evidence="4 16" id="KW-0597">Phosphoprotein</keyword>
<evidence type="ECO:0000256" key="2">
    <source>
        <dbReference type="ARBA" id="ARBA00022475"/>
    </source>
</evidence>
<feature type="modified residue" description="FMN phosphoryl threonine" evidence="16">
    <location>
        <position position="224"/>
    </location>
</feature>
<evidence type="ECO:0000313" key="20">
    <source>
        <dbReference type="Proteomes" id="UP000074119"/>
    </source>
</evidence>
<evidence type="ECO:0000256" key="7">
    <source>
        <dbReference type="ARBA" id="ARBA00022692"/>
    </source>
</evidence>
<dbReference type="NCBIfam" id="NF003749">
    <property type="entry name" value="PRK05346.1-5"/>
    <property type="match status" value="1"/>
</dbReference>
<dbReference type="EC" id="7.2.1.1" evidence="16 17"/>
<keyword evidence="2 16" id="KW-1003">Cell membrane</keyword>
<keyword evidence="14 16" id="KW-0472">Membrane</keyword>